<dbReference type="Pfam" id="PF08241">
    <property type="entry name" value="Methyltransf_11"/>
    <property type="match status" value="1"/>
</dbReference>
<dbReference type="SUPFAM" id="SSF53335">
    <property type="entry name" value="S-adenosyl-L-methionine-dependent methyltransferases"/>
    <property type="match status" value="1"/>
</dbReference>
<protein>
    <recommendedName>
        <fullName evidence="2">Methyltransferase type 11 domain-containing protein</fullName>
    </recommendedName>
</protein>
<sequence length="282" mass="31044">MTSRTPHAALTFADFLKTPPGHLLARWTLQRFDLAVDRVFGAEALQIGAPQLDTLRANRMQGHALLVRGDEAPFLLDGTLPPFTNRCFVAEPECLPIASGSIDLVTMPYALDFSASPQQVLREAARVLAPEGRLILSAFNPAGLWWMRQRATLACGGRPYLPTKMLPIPLPRLRDWFALLGLEIDRGTFGIYVPGFRHAGPLQRWSWMDKAGDRWAPHCSNLMLLEAVKREPGVTPIGKASRLTPRAPQGKMPVPTAGMNASRREGAESAPELPQLTTKEPT</sequence>
<evidence type="ECO:0000313" key="3">
    <source>
        <dbReference type="EMBL" id="EHY30947.1"/>
    </source>
</evidence>
<evidence type="ECO:0000259" key="2">
    <source>
        <dbReference type="Pfam" id="PF08241"/>
    </source>
</evidence>
<dbReference type="Proteomes" id="UP000004956">
    <property type="component" value="Unassembled WGS sequence"/>
</dbReference>
<dbReference type="GO" id="GO:0008757">
    <property type="term" value="F:S-adenosylmethionine-dependent methyltransferase activity"/>
    <property type="evidence" value="ECO:0007669"/>
    <property type="project" value="InterPro"/>
</dbReference>
<dbReference type="OrthoDB" id="6191410at2"/>
<comment type="caution">
    <text evidence="3">The sequence shown here is derived from an EMBL/GenBank/DDBJ whole genome shotgun (WGS) entry which is preliminary data.</text>
</comment>
<dbReference type="EMBL" id="AFBQ01000257">
    <property type="protein sequence ID" value="EHY30947.1"/>
    <property type="molecule type" value="Genomic_DNA"/>
</dbReference>
<feature type="domain" description="Methyltransferase type 11" evidence="2">
    <location>
        <begin position="87"/>
        <end position="136"/>
    </location>
</feature>
<dbReference type="HOGENOM" id="CLU_075049_0_0_4"/>
<proteinExistence type="predicted"/>
<keyword evidence="4" id="KW-1185">Reference proteome</keyword>
<gene>
    <name evidence="3" type="ORF">HMPREF9440_01696</name>
</gene>
<dbReference type="RefSeq" id="WP_008542766.1">
    <property type="nucleotide sequence ID" value="NZ_JH604988.1"/>
</dbReference>
<dbReference type="STRING" id="762967.HMPREF9440_01696"/>
<name>H3KG21_9BURK</name>
<dbReference type="AlphaFoldDB" id="H3KG21"/>
<dbReference type="Gene3D" id="3.40.50.150">
    <property type="entry name" value="Vaccinia Virus protein VP39"/>
    <property type="match status" value="1"/>
</dbReference>
<accession>H3KG21</accession>
<organism evidence="3 4">
    <name type="scientific">Sutterella parvirubra YIT 11816</name>
    <dbReference type="NCBI Taxonomy" id="762967"/>
    <lineage>
        <taxon>Bacteria</taxon>
        <taxon>Pseudomonadati</taxon>
        <taxon>Pseudomonadota</taxon>
        <taxon>Betaproteobacteria</taxon>
        <taxon>Burkholderiales</taxon>
        <taxon>Sutterellaceae</taxon>
        <taxon>Sutterella</taxon>
    </lineage>
</organism>
<dbReference type="InterPro" id="IPR029063">
    <property type="entry name" value="SAM-dependent_MTases_sf"/>
</dbReference>
<dbReference type="InterPro" id="IPR013216">
    <property type="entry name" value="Methyltransf_11"/>
</dbReference>
<evidence type="ECO:0000313" key="4">
    <source>
        <dbReference type="Proteomes" id="UP000004956"/>
    </source>
</evidence>
<feature type="region of interest" description="Disordered" evidence="1">
    <location>
        <begin position="235"/>
        <end position="282"/>
    </location>
</feature>
<evidence type="ECO:0000256" key="1">
    <source>
        <dbReference type="SAM" id="MobiDB-lite"/>
    </source>
</evidence>
<reference evidence="3 4" key="1">
    <citation type="submission" date="2011-11" db="EMBL/GenBank/DDBJ databases">
        <authorList>
            <person name="Weinstock G."/>
            <person name="Sodergren E."/>
            <person name="Clifton S."/>
            <person name="Fulton L."/>
            <person name="Fulton B."/>
            <person name="Courtney L."/>
            <person name="Fronick C."/>
            <person name="Harrison M."/>
            <person name="Strong C."/>
            <person name="Farmer C."/>
            <person name="Delahaunty K."/>
            <person name="Markovic C."/>
            <person name="Hall O."/>
            <person name="Minx P."/>
            <person name="Tomlinson C."/>
            <person name="Mitreva M."/>
            <person name="Hou S."/>
            <person name="Chen J."/>
            <person name="Wollam A."/>
            <person name="Pepin K.H."/>
            <person name="Johnson M."/>
            <person name="Bhonagiri V."/>
            <person name="Zhang X."/>
            <person name="Suruliraj S."/>
            <person name="Warren W."/>
            <person name="Chinwalla A."/>
            <person name="Mardis E.R."/>
            <person name="Wilson R.K."/>
        </authorList>
    </citation>
    <scope>NUCLEOTIDE SEQUENCE [LARGE SCALE GENOMIC DNA]</scope>
    <source>
        <strain evidence="3 4">YIT 11816</strain>
    </source>
</reference>
<dbReference type="PATRIC" id="fig|762967.3.peg.1332"/>